<evidence type="ECO:0000313" key="2">
    <source>
        <dbReference type="Proteomes" id="UP001258181"/>
    </source>
</evidence>
<keyword evidence="2" id="KW-1185">Reference proteome</keyword>
<reference evidence="1 2" key="1">
    <citation type="submission" date="2023-07" db="EMBL/GenBank/DDBJ databases">
        <title>Sorghum-associated microbial communities from plants grown in Nebraska, USA.</title>
        <authorList>
            <person name="Schachtman D."/>
        </authorList>
    </citation>
    <scope>NUCLEOTIDE SEQUENCE [LARGE SCALE GENOMIC DNA]</scope>
    <source>
        <strain evidence="1 2">BE211</strain>
    </source>
</reference>
<evidence type="ECO:0000313" key="1">
    <source>
        <dbReference type="EMBL" id="MDR7071307.1"/>
    </source>
</evidence>
<dbReference type="EMBL" id="JAVDWA010000001">
    <property type="protein sequence ID" value="MDR7071307.1"/>
    <property type="molecule type" value="Genomic_DNA"/>
</dbReference>
<accession>A0ABU1TVR7</accession>
<name>A0ABU1TVR7_9BACL</name>
<comment type="caution">
    <text evidence="1">The sequence shown here is derived from an EMBL/GenBank/DDBJ whole genome shotgun (WGS) entry which is preliminary data.</text>
</comment>
<proteinExistence type="predicted"/>
<dbReference type="Proteomes" id="UP001258181">
    <property type="component" value="Unassembled WGS sequence"/>
</dbReference>
<evidence type="ECO:0008006" key="3">
    <source>
        <dbReference type="Google" id="ProtNLM"/>
    </source>
</evidence>
<gene>
    <name evidence="1" type="ORF">J2X07_000282</name>
</gene>
<protein>
    <recommendedName>
        <fullName evidence="3">tRNA U-34 5-methylaminomethyl-2-thiouridine biosynthesis protein</fullName>
    </recommendedName>
</protein>
<sequence>MKGLLLAILGAITGWFLWGLFTKDFDSDSLTMLIMGIVIGNSINKKESEVSE</sequence>
<organism evidence="1 2">
    <name type="scientific">Fictibacillus barbaricus</name>
    <dbReference type="NCBI Taxonomy" id="182136"/>
    <lineage>
        <taxon>Bacteria</taxon>
        <taxon>Bacillati</taxon>
        <taxon>Bacillota</taxon>
        <taxon>Bacilli</taxon>
        <taxon>Bacillales</taxon>
        <taxon>Fictibacillaceae</taxon>
        <taxon>Fictibacillus</taxon>
    </lineage>
</organism>